<name>A0A9N9H733_9GLOM</name>
<dbReference type="GO" id="GO:0031625">
    <property type="term" value="F:ubiquitin protein ligase binding"/>
    <property type="evidence" value="ECO:0007669"/>
    <property type="project" value="TreeGrafter"/>
</dbReference>
<keyword evidence="1" id="KW-1133">Transmembrane helix</keyword>
<dbReference type="PANTHER" id="PTHR11188">
    <property type="entry name" value="ARRESTIN DOMAIN CONTAINING PROTEIN"/>
    <property type="match status" value="1"/>
</dbReference>
<dbReference type="AlphaFoldDB" id="A0A9N9H733"/>
<dbReference type="InterPro" id="IPR011021">
    <property type="entry name" value="Arrestin-like_N"/>
</dbReference>
<keyword evidence="1" id="KW-0472">Membrane</keyword>
<dbReference type="SUPFAM" id="SSF81296">
    <property type="entry name" value="E set domains"/>
    <property type="match status" value="1"/>
</dbReference>
<dbReference type="InterPro" id="IPR014756">
    <property type="entry name" value="Ig_E-set"/>
</dbReference>
<keyword evidence="1" id="KW-0812">Transmembrane</keyword>
<dbReference type="Pfam" id="PF00339">
    <property type="entry name" value="Arrestin_N"/>
    <property type="match status" value="1"/>
</dbReference>
<evidence type="ECO:0000313" key="4">
    <source>
        <dbReference type="Proteomes" id="UP000789759"/>
    </source>
</evidence>
<dbReference type="Proteomes" id="UP000789759">
    <property type="component" value="Unassembled WGS sequence"/>
</dbReference>
<keyword evidence="4" id="KW-1185">Reference proteome</keyword>
<dbReference type="GO" id="GO:0005829">
    <property type="term" value="C:cytosol"/>
    <property type="evidence" value="ECO:0007669"/>
    <property type="project" value="TreeGrafter"/>
</dbReference>
<dbReference type="InterPro" id="IPR050357">
    <property type="entry name" value="Arrestin_domain-protein"/>
</dbReference>
<feature type="transmembrane region" description="Helical" evidence="1">
    <location>
        <begin position="96"/>
        <end position="118"/>
    </location>
</feature>
<evidence type="ECO:0000313" key="3">
    <source>
        <dbReference type="EMBL" id="CAG8652099.1"/>
    </source>
</evidence>
<dbReference type="Gene3D" id="1.20.1070.10">
    <property type="entry name" value="Rhodopsin 7-helix transmembrane proteins"/>
    <property type="match status" value="1"/>
</dbReference>
<proteinExistence type="predicted"/>
<dbReference type="GO" id="GO:0030674">
    <property type="term" value="F:protein-macromolecule adaptor activity"/>
    <property type="evidence" value="ECO:0007669"/>
    <property type="project" value="TreeGrafter"/>
</dbReference>
<dbReference type="GO" id="GO:0070086">
    <property type="term" value="P:ubiquitin-dependent endocytosis"/>
    <property type="evidence" value="ECO:0007669"/>
    <property type="project" value="TreeGrafter"/>
</dbReference>
<feature type="transmembrane region" description="Helical" evidence="1">
    <location>
        <begin position="138"/>
        <end position="159"/>
    </location>
</feature>
<dbReference type="EMBL" id="CAJVQA010007132">
    <property type="protein sequence ID" value="CAG8652099.1"/>
    <property type="molecule type" value="Genomic_DNA"/>
</dbReference>
<protein>
    <submittedName>
        <fullName evidence="3">19491_t:CDS:1</fullName>
    </submittedName>
</protein>
<feature type="domain" description="Arrestin-like N-terminal" evidence="2">
    <location>
        <begin position="482"/>
        <end position="588"/>
    </location>
</feature>
<sequence>PKRVGNVKIERSLHLTTWTVPISSPPSLGDERVPGSDIVIPLGMGLLFLSGLCTLYVIFRTVSRWKTTQRSLPMALRVPFYIALSGRPWPEDDCRLIGGATFFLVACNMILVGSLAMLTFLRICRKWYIDLGKYDYKLFAFLISLSFVLSMVGIPSFGSSKYWCFTNKGSMIMPIVTLALNFTILAITIFCYAMTLREINSIQLKKERKATRFDTVTSNNKKIEPIVVRKIIGYVLIFIFQWTPSMIYVFGQIIGYDEMWVYLVTDATVNLGGIGNMIQYIINEGWRNDPNSNINDDELSAVIVPSPSTMDLNSPSTAPTISLPFHHSKIKVEELVTIKIDPKSRTIVHDSQSDYSSSPTIVPSIASKVDILKNQRKDDILMKQQHKIIVKHNDDVIRHGGMIARQTSTTKDTEQTLKTFRKSMKKNKNNRNDTVSWHRFGSGPNSRSSIRGLLQRKNTIEIIFDDNICIMHGLPEESDGCKLKGKVLLTNSKRLKVKSFNFTFIGKTNVNCGPFISSSRPEYNESHTLCRRECLFPSPSQILPGVHEFQFEVDLPGHLPASFKGTRGKIEYWCYVTVARPMFHADISLKKPVIIQRSLLPKDILASPTTIQDHLTTFTEGILDEKVQYSINAPIMAFREGGLVSIQLVLKPLNSDIILKSVEYGLKELVHYHKSGAYDDVHDINSTIKEDKFPLGKKLITLNNNSNQIDPGNVEINFRLCPRIGNSYSINNESRTQSLPAPPIPPLSRSAPSNNDFSFHFNSLTLTDTNFIQLPHSDLNFIQNSRTTSTSYLDVNVRQSQTSSESSFSNPILNNSNDHYIESSQHIGFNNHTIQKEIISHKKELSLEIPLIITTKSSYNYYSTRISARSMSLRSDMGNNLLNIQDYGSSPPYSMLEEPPAYMYAALVPPPPRYNQS</sequence>
<organism evidence="3 4">
    <name type="scientific">Cetraspora pellucida</name>
    <dbReference type="NCBI Taxonomy" id="1433469"/>
    <lineage>
        <taxon>Eukaryota</taxon>
        <taxon>Fungi</taxon>
        <taxon>Fungi incertae sedis</taxon>
        <taxon>Mucoromycota</taxon>
        <taxon>Glomeromycotina</taxon>
        <taxon>Glomeromycetes</taxon>
        <taxon>Diversisporales</taxon>
        <taxon>Gigasporaceae</taxon>
        <taxon>Cetraspora</taxon>
    </lineage>
</organism>
<evidence type="ECO:0000259" key="2">
    <source>
        <dbReference type="Pfam" id="PF00339"/>
    </source>
</evidence>
<feature type="transmembrane region" description="Helical" evidence="1">
    <location>
        <begin position="171"/>
        <end position="196"/>
    </location>
</feature>
<comment type="caution">
    <text evidence="3">The sequence shown here is derived from an EMBL/GenBank/DDBJ whole genome shotgun (WGS) entry which is preliminary data.</text>
</comment>
<dbReference type="GO" id="GO:0005886">
    <property type="term" value="C:plasma membrane"/>
    <property type="evidence" value="ECO:0007669"/>
    <property type="project" value="TreeGrafter"/>
</dbReference>
<reference evidence="3" key="1">
    <citation type="submission" date="2021-06" db="EMBL/GenBank/DDBJ databases">
        <authorList>
            <person name="Kallberg Y."/>
            <person name="Tangrot J."/>
            <person name="Rosling A."/>
        </authorList>
    </citation>
    <scope>NUCLEOTIDE SEQUENCE</scope>
    <source>
        <strain evidence="3">FL966</strain>
    </source>
</reference>
<feature type="transmembrane region" description="Helical" evidence="1">
    <location>
        <begin position="38"/>
        <end position="59"/>
    </location>
</feature>
<feature type="non-terminal residue" evidence="3">
    <location>
        <position position="917"/>
    </location>
</feature>
<accession>A0A9N9H733</accession>
<dbReference type="PANTHER" id="PTHR11188:SF17">
    <property type="entry name" value="FI21816P1"/>
    <property type="match status" value="1"/>
</dbReference>
<evidence type="ECO:0000256" key="1">
    <source>
        <dbReference type="SAM" id="Phobius"/>
    </source>
</evidence>
<gene>
    <name evidence="3" type="ORF">CPELLU_LOCUS9386</name>
</gene>
<dbReference type="SUPFAM" id="SSF81321">
    <property type="entry name" value="Family A G protein-coupled receptor-like"/>
    <property type="match status" value="1"/>
</dbReference>
<feature type="transmembrane region" description="Helical" evidence="1">
    <location>
        <begin position="231"/>
        <end position="251"/>
    </location>
</feature>
<dbReference type="InterPro" id="IPR014752">
    <property type="entry name" value="Arrestin-like_C"/>
</dbReference>
<dbReference type="Gene3D" id="2.60.40.640">
    <property type="match status" value="1"/>
</dbReference>
<dbReference type="OrthoDB" id="5586600at2759"/>